<keyword evidence="5" id="KW-0997">Cell inner membrane</keyword>
<dbReference type="EMBL" id="SMAF01000003">
    <property type="protein sequence ID" value="TCT00300.1"/>
    <property type="molecule type" value="Genomic_DNA"/>
</dbReference>
<dbReference type="InterPro" id="IPR047817">
    <property type="entry name" value="ABC2_TM_bact-type"/>
</dbReference>
<dbReference type="Pfam" id="PF01061">
    <property type="entry name" value="ABC2_membrane"/>
    <property type="match status" value="1"/>
</dbReference>
<organism evidence="11 12">
    <name type="scientific">Pseudofulvimonas gallinarii</name>
    <dbReference type="NCBI Taxonomy" id="634155"/>
    <lineage>
        <taxon>Bacteria</taxon>
        <taxon>Pseudomonadati</taxon>
        <taxon>Pseudomonadota</taxon>
        <taxon>Gammaproteobacteria</taxon>
        <taxon>Lysobacterales</taxon>
        <taxon>Rhodanobacteraceae</taxon>
        <taxon>Pseudofulvimonas</taxon>
    </lineage>
</organism>
<feature type="transmembrane region" description="Helical" evidence="9">
    <location>
        <begin position="26"/>
        <end position="49"/>
    </location>
</feature>
<evidence type="ECO:0000256" key="4">
    <source>
        <dbReference type="ARBA" id="ARBA00022475"/>
    </source>
</evidence>
<sequence>MRFLELLWFSAYAELKAESARSYLGFVWWLLEPAMFMAVFYVAFGVLMGMRDPDYIPFLIIGLTLWQWFKSCISHGGYAIWLNIPMMRQVRLPVLLFPLTVVVSDTVKFLFVFAVLLLILWSLGYGPWRGYVALPLVFGVLLLLATACGVAAAAIVPFVPDIRFVIENALMAMMFVSGVVFSLGSLSEPYRSWVALNPLVGILESARDILMRGQWPDWILLAKAAGGSIVLLVIAIFAIHRLAPRYAKLAV</sequence>
<evidence type="ECO:0000256" key="3">
    <source>
        <dbReference type="ARBA" id="ARBA00022448"/>
    </source>
</evidence>
<keyword evidence="6 9" id="KW-0812">Transmembrane</keyword>
<feature type="domain" description="ABC transmembrane type-2" evidence="10">
    <location>
        <begin position="24"/>
        <end position="242"/>
    </location>
</feature>
<proteinExistence type="inferred from homology"/>
<feature type="transmembrane region" description="Helical" evidence="9">
    <location>
        <begin position="168"/>
        <end position="186"/>
    </location>
</feature>
<evidence type="ECO:0000256" key="6">
    <source>
        <dbReference type="ARBA" id="ARBA00022692"/>
    </source>
</evidence>
<evidence type="ECO:0000256" key="8">
    <source>
        <dbReference type="ARBA" id="ARBA00023136"/>
    </source>
</evidence>
<dbReference type="PANTHER" id="PTHR30413">
    <property type="entry name" value="INNER MEMBRANE TRANSPORT PERMEASE"/>
    <property type="match status" value="1"/>
</dbReference>
<feature type="transmembrane region" description="Helical" evidence="9">
    <location>
        <begin position="94"/>
        <end position="121"/>
    </location>
</feature>
<gene>
    <name evidence="11" type="ORF">EDC25_10368</name>
</gene>
<dbReference type="GO" id="GO:0140359">
    <property type="term" value="F:ABC-type transporter activity"/>
    <property type="evidence" value="ECO:0007669"/>
    <property type="project" value="InterPro"/>
</dbReference>
<comment type="caution">
    <text evidence="11">The sequence shown here is derived from an EMBL/GenBank/DDBJ whole genome shotgun (WGS) entry which is preliminary data.</text>
</comment>
<evidence type="ECO:0000256" key="7">
    <source>
        <dbReference type="ARBA" id="ARBA00022989"/>
    </source>
</evidence>
<dbReference type="RefSeq" id="WP_123522704.1">
    <property type="nucleotide sequence ID" value="NZ_JBHLWF010000007.1"/>
</dbReference>
<evidence type="ECO:0000259" key="10">
    <source>
        <dbReference type="PROSITE" id="PS51012"/>
    </source>
</evidence>
<keyword evidence="4 9" id="KW-1003">Cell membrane</keyword>
<keyword evidence="8 9" id="KW-0472">Membrane</keyword>
<evidence type="ECO:0000313" key="11">
    <source>
        <dbReference type="EMBL" id="TCT00300.1"/>
    </source>
</evidence>
<dbReference type="OrthoDB" id="9786910at2"/>
<dbReference type="AlphaFoldDB" id="A0A4R3LJ62"/>
<keyword evidence="12" id="KW-1185">Reference proteome</keyword>
<comment type="similarity">
    <text evidence="2 9">Belongs to the ABC-2 integral membrane protein family.</text>
</comment>
<dbReference type="InterPro" id="IPR013525">
    <property type="entry name" value="ABC2_TM"/>
</dbReference>
<feature type="transmembrane region" description="Helical" evidence="9">
    <location>
        <begin position="133"/>
        <end position="156"/>
    </location>
</feature>
<protein>
    <recommendedName>
        <fullName evidence="9">Transport permease protein</fullName>
    </recommendedName>
</protein>
<dbReference type="Proteomes" id="UP000294599">
    <property type="component" value="Unassembled WGS sequence"/>
</dbReference>
<keyword evidence="3 9" id="KW-0813">Transport</keyword>
<name>A0A4R3LJ62_9GAMM</name>
<dbReference type="PROSITE" id="PS51012">
    <property type="entry name" value="ABC_TM2"/>
    <property type="match status" value="1"/>
</dbReference>
<dbReference type="PANTHER" id="PTHR30413:SF8">
    <property type="entry name" value="TRANSPORT PERMEASE PROTEIN"/>
    <property type="match status" value="1"/>
</dbReference>
<accession>A0A4R3LJ62</accession>
<reference evidence="11 12" key="1">
    <citation type="submission" date="2019-03" db="EMBL/GenBank/DDBJ databases">
        <title>Genomic Encyclopedia of Type Strains, Phase IV (KMG-IV): sequencing the most valuable type-strain genomes for metagenomic binning, comparative biology and taxonomic classification.</title>
        <authorList>
            <person name="Goeker M."/>
        </authorList>
    </citation>
    <scope>NUCLEOTIDE SEQUENCE [LARGE SCALE GENOMIC DNA]</scope>
    <source>
        <strain evidence="11 12">DSM 21944</strain>
    </source>
</reference>
<comment type="subcellular location">
    <subcellularLocation>
        <location evidence="1 9">Cell inner membrane</location>
        <topology evidence="1 9">Multi-pass membrane protein</topology>
    </subcellularLocation>
</comment>
<dbReference type="GO" id="GO:0015920">
    <property type="term" value="P:lipopolysaccharide transport"/>
    <property type="evidence" value="ECO:0007669"/>
    <property type="project" value="TreeGrafter"/>
</dbReference>
<evidence type="ECO:0000256" key="1">
    <source>
        <dbReference type="ARBA" id="ARBA00004429"/>
    </source>
</evidence>
<evidence type="ECO:0000256" key="9">
    <source>
        <dbReference type="RuleBase" id="RU361157"/>
    </source>
</evidence>
<evidence type="ECO:0000256" key="2">
    <source>
        <dbReference type="ARBA" id="ARBA00007783"/>
    </source>
</evidence>
<feature type="transmembrane region" description="Helical" evidence="9">
    <location>
        <begin position="55"/>
        <end position="82"/>
    </location>
</feature>
<evidence type="ECO:0000313" key="12">
    <source>
        <dbReference type="Proteomes" id="UP000294599"/>
    </source>
</evidence>
<feature type="transmembrane region" description="Helical" evidence="9">
    <location>
        <begin position="218"/>
        <end position="239"/>
    </location>
</feature>
<keyword evidence="7 9" id="KW-1133">Transmembrane helix</keyword>
<dbReference type="GO" id="GO:0005886">
    <property type="term" value="C:plasma membrane"/>
    <property type="evidence" value="ECO:0007669"/>
    <property type="project" value="UniProtKB-SubCell"/>
</dbReference>
<evidence type="ECO:0000256" key="5">
    <source>
        <dbReference type="ARBA" id="ARBA00022519"/>
    </source>
</evidence>